<sequence>MARGVSQNNWPNKRTIEMVSRFSELSQCFVLFFPLHVCEQKCVSILFFRLYDKFKRTGSVQGDEKAKVTATSSVATGEAKERVEDFFAANHLLIHLNIPLAKETHTYTIARSNDHAHQVWSQLLEASASY</sequence>
<gene>
    <name evidence="1" type="ORF">AVEN_170699_1</name>
</gene>
<comment type="caution">
    <text evidence="1">The sequence shown here is derived from an EMBL/GenBank/DDBJ whole genome shotgun (WGS) entry which is preliminary data.</text>
</comment>
<dbReference type="AlphaFoldDB" id="A0A4Y2QZY5"/>
<name>A0A4Y2QZY5_ARAVE</name>
<evidence type="ECO:0000313" key="1">
    <source>
        <dbReference type="EMBL" id="GBN68770.1"/>
    </source>
</evidence>
<dbReference type="OrthoDB" id="6465683at2759"/>
<dbReference type="EMBL" id="BGPR01015315">
    <property type="protein sequence ID" value="GBN68770.1"/>
    <property type="molecule type" value="Genomic_DNA"/>
</dbReference>
<organism evidence="1 2">
    <name type="scientific">Araneus ventricosus</name>
    <name type="common">Orbweaver spider</name>
    <name type="synonym">Epeira ventricosa</name>
    <dbReference type="NCBI Taxonomy" id="182803"/>
    <lineage>
        <taxon>Eukaryota</taxon>
        <taxon>Metazoa</taxon>
        <taxon>Ecdysozoa</taxon>
        <taxon>Arthropoda</taxon>
        <taxon>Chelicerata</taxon>
        <taxon>Arachnida</taxon>
        <taxon>Araneae</taxon>
        <taxon>Araneomorphae</taxon>
        <taxon>Entelegynae</taxon>
        <taxon>Araneoidea</taxon>
        <taxon>Araneidae</taxon>
        <taxon>Araneus</taxon>
    </lineage>
</organism>
<keyword evidence="2" id="KW-1185">Reference proteome</keyword>
<evidence type="ECO:0000313" key="2">
    <source>
        <dbReference type="Proteomes" id="UP000499080"/>
    </source>
</evidence>
<accession>A0A4Y2QZY5</accession>
<reference evidence="1 2" key="1">
    <citation type="journal article" date="2019" name="Sci. Rep.">
        <title>Orb-weaving spider Araneus ventricosus genome elucidates the spidroin gene catalogue.</title>
        <authorList>
            <person name="Kono N."/>
            <person name="Nakamura H."/>
            <person name="Ohtoshi R."/>
            <person name="Moran D.A.P."/>
            <person name="Shinohara A."/>
            <person name="Yoshida Y."/>
            <person name="Fujiwara M."/>
            <person name="Mori M."/>
            <person name="Tomita M."/>
            <person name="Arakawa K."/>
        </authorList>
    </citation>
    <scope>NUCLEOTIDE SEQUENCE [LARGE SCALE GENOMIC DNA]</scope>
</reference>
<protein>
    <submittedName>
        <fullName evidence="1">Uncharacterized protein</fullName>
    </submittedName>
</protein>
<proteinExistence type="predicted"/>
<dbReference type="Proteomes" id="UP000499080">
    <property type="component" value="Unassembled WGS sequence"/>
</dbReference>